<feature type="transmembrane region" description="Helical" evidence="7">
    <location>
        <begin position="377"/>
        <end position="399"/>
    </location>
</feature>
<feature type="transmembrane region" description="Helical" evidence="7">
    <location>
        <begin position="7"/>
        <end position="28"/>
    </location>
</feature>
<comment type="caution">
    <text evidence="8">The sequence shown here is derived from an EMBL/GenBank/DDBJ whole genome shotgun (WGS) entry which is preliminary data.</text>
</comment>
<evidence type="ECO:0000256" key="6">
    <source>
        <dbReference type="ARBA" id="ARBA00023136"/>
    </source>
</evidence>
<feature type="transmembrane region" description="Helical" evidence="7">
    <location>
        <begin position="70"/>
        <end position="91"/>
    </location>
</feature>
<evidence type="ECO:0000313" key="8">
    <source>
        <dbReference type="EMBL" id="SEK11573.1"/>
    </source>
</evidence>
<organism evidence="8 9">
    <name type="scientific">Paraburkholderia tropica</name>
    <dbReference type="NCBI Taxonomy" id="92647"/>
    <lineage>
        <taxon>Bacteria</taxon>
        <taxon>Pseudomonadati</taxon>
        <taxon>Pseudomonadota</taxon>
        <taxon>Betaproteobacteria</taxon>
        <taxon>Burkholderiales</taxon>
        <taxon>Burkholderiaceae</taxon>
        <taxon>Paraburkholderia</taxon>
    </lineage>
</organism>
<dbReference type="InterPro" id="IPR050833">
    <property type="entry name" value="Poly_Biosynth_Transport"/>
</dbReference>
<comment type="subcellular location">
    <subcellularLocation>
        <location evidence="1">Cell membrane</location>
        <topology evidence="1">Multi-pass membrane protein</topology>
    </subcellularLocation>
</comment>
<feature type="transmembrane region" description="Helical" evidence="7">
    <location>
        <begin position="204"/>
        <end position="227"/>
    </location>
</feature>
<protein>
    <submittedName>
        <fullName evidence="8">Membrane protein involved in the export of O-antigen and teichoic acid</fullName>
    </submittedName>
</protein>
<evidence type="ECO:0000256" key="2">
    <source>
        <dbReference type="ARBA" id="ARBA00007430"/>
    </source>
</evidence>
<feature type="transmembrane region" description="Helical" evidence="7">
    <location>
        <begin position="323"/>
        <end position="342"/>
    </location>
</feature>
<dbReference type="EMBL" id="FNZM01000020">
    <property type="protein sequence ID" value="SEK11573.1"/>
    <property type="molecule type" value="Genomic_DNA"/>
</dbReference>
<feature type="transmembrane region" description="Helical" evidence="7">
    <location>
        <begin position="97"/>
        <end position="119"/>
    </location>
</feature>
<evidence type="ECO:0000256" key="4">
    <source>
        <dbReference type="ARBA" id="ARBA00022692"/>
    </source>
</evidence>
<feature type="transmembrane region" description="Helical" evidence="7">
    <location>
        <begin position="349"/>
        <end position="371"/>
    </location>
</feature>
<accession>A0AAQ1GLV6</accession>
<dbReference type="GO" id="GO:0005886">
    <property type="term" value="C:plasma membrane"/>
    <property type="evidence" value="ECO:0007669"/>
    <property type="project" value="UniProtKB-SubCell"/>
</dbReference>
<dbReference type="Proteomes" id="UP000183529">
    <property type="component" value="Unassembled WGS sequence"/>
</dbReference>
<feature type="transmembrane region" description="Helical" evidence="7">
    <location>
        <begin position="233"/>
        <end position="257"/>
    </location>
</feature>
<evidence type="ECO:0000256" key="5">
    <source>
        <dbReference type="ARBA" id="ARBA00022989"/>
    </source>
</evidence>
<evidence type="ECO:0000256" key="7">
    <source>
        <dbReference type="SAM" id="Phobius"/>
    </source>
</evidence>
<evidence type="ECO:0000256" key="1">
    <source>
        <dbReference type="ARBA" id="ARBA00004651"/>
    </source>
</evidence>
<dbReference type="RefSeq" id="WP_074986770.1">
    <property type="nucleotide sequence ID" value="NZ_CADFGN010000003.1"/>
</dbReference>
<comment type="similarity">
    <text evidence="2">Belongs to the polysaccharide synthase family.</text>
</comment>
<evidence type="ECO:0000313" key="9">
    <source>
        <dbReference type="Proteomes" id="UP000183529"/>
    </source>
</evidence>
<evidence type="ECO:0000256" key="3">
    <source>
        <dbReference type="ARBA" id="ARBA00022475"/>
    </source>
</evidence>
<sequence>MIRARDSIVSLAGVLGGQLVFFLCVALIGREGGPDVLGKFNTSVAVGMFAGTLLALRFELACVDDDPVRAFGSYLHVLALGFSMFVVLEVMTVLCGYATYLSLGIFALGYFIQQASNFYLNSLRRYGLISLYRIAVNLAFLLLLLAHFQLGFLNDTSPFTIYTAINLVAAIATAAMIAAQGNRQSRSFAFSPLFFVTNRRFAKFILPSTLCGSVLTYSLTIVFPLWFGATNAGYFAAAYRFGFFPVSLIGQSLGGVFRRDSLSAATHRDATASLKSVYVTYARALAALSLIYVAGSLLLFPFFVDILFGRQWSITATFFRCLVPLFALQILYIPLSQIFLVLKVQRTDFLFQLLTAVVLLVALATAKTAALSAQQSVLTFALAGSGVMLIGIALTVRAVRNQSPAISRTGQPDLSQT</sequence>
<feature type="transmembrane region" description="Helical" evidence="7">
    <location>
        <begin position="40"/>
        <end position="58"/>
    </location>
</feature>
<keyword evidence="5 7" id="KW-1133">Transmembrane helix</keyword>
<keyword evidence="4 7" id="KW-0812">Transmembrane</keyword>
<feature type="transmembrane region" description="Helical" evidence="7">
    <location>
        <begin position="159"/>
        <end position="179"/>
    </location>
</feature>
<name>A0AAQ1GLV6_9BURK</name>
<keyword evidence="3" id="KW-1003">Cell membrane</keyword>
<dbReference type="PANTHER" id="PTHR30250:SF10">
    <property type="entry name" value="LIPOPOLYSACCHARIDE BIOSYNTHESIS PROTEIN WZXC"/>
    <property type="match status" value="1"/>
</dbReference>
<feature type="transmembrane region" description="Helical" evidence="7">
    <location>
        <begin position="131"/>
        <end position="153"/>
    </location>
</feature>
<keyword evidence="6 7" id="KW-0472">Membrane</keyword>
<dbReference type="AlphaFoldDB" id="A0AAQ1GLV6"/>
<proteinExistence type="inferred from homology"/>
<reference evidence="8 9" key="1">
    <citation type="submission" date="2016-10" db="EMBL/GenBank/DDBJ databases">
        <authorList>
            <person name="Varghese N."/>
            <person name="Submissions S."/>
        </authorList>
    </citation>
    <scope>NUCLEOTIDE SEQUENCE [LARGE SCALE GENOMIC DNA]</scope>
    <source>
        <strain evidence="8 9">LMG 22274</strain>
    </source>
</reference>
<dbReference type="PANTHER" id="PTHR30250">
    <property type="entry name" value="PST FAMILY PREDICTED COLANIC ACID TRANSPORTER"/>
    <property type="match status" value="1"/>
</dbReference>
<gene>
    <name evidence="8" type="ORF">SAMN05216550_120124</name>
</gene>
<feature type="transmembrane region" description="Helical" evidence="7">
    <location>
        <begin position="278"/>
        <end position="303"/>
    </location>
</feature>